<feature type="transmembrane region" description="Helical" evidence="1">
    <location>
        <begin position="99"/>
        <end position="120"/>
    </location>
</feature>
<reference evidence="2" key="1">
    <citation type="journal article" date="2018" name="Genome Announc.">
        <title>Draft Genome Sequence of "Candidatus Phycosocius bacilliformis," an Alphaproteobacterial Ectosymbiont of the Hydrocarbon-Producing Green Alga Botryococcus braunii.</title>
        <authorList>
            <person name="Tanabe Y."/>
            <person name="Yamaguchi H."/>
            <person name="Watanabe M.M."/>
        </authorList>
    </citation>
    <scope>NUCLEOTIDE SEQUENCE [LARGE SCALE GENOMIC DNA]</scope>
    <source>
        <strain evidence="2">BOTRYCO-2</strain>
    </source>
</reference>
<organism evidence="2 3">
    <name type="scientific">Candidatus Phycosocius bacilliformis</name>
    <dbReference type="NCBI Taxonomy" id="1445552"/>
    <lineage>
        <taxon>Bacteria</taxon>
        <taxon>Pseudomonadati</taxon>
        <taxon>Pseudomonadota</taxon>
        <taxon>Alphaproteobacteria</taxon>
        <taxon>Caulobacterales</taxon>
        <taxon>Caulobacterales incertae sedis</taxon>
        <taxon>Candidatus Phycosocius</taxon>
    </lineage>
</organism>
<keyword evidence="1" id="KW-0812">Transmembrane</keyword>
<evidence type="ECO:0000313" key="2">
    <source>
        <dbReference type="EMBL" id="GBF58357.1"/>
    </source>
</evidence>
<keyword evidence="3" id="KW-1185">Reference proteome</keyword>
<feature type="transmembrane region" description="Helical" evidence="1">
    <location>
        <begin position="43"/>
        <end position="68"/>
    </location>
</feature>
<sequence length="240" mass="25563">MVKSAVLGITDEDRATIGQAITRAEAHTSGEIFVVVSRRSADYVWVFGIYAALAALLIPTALVLFLGLDPVSLGASLDRLQAGGWEIGLGATPRDEATAGLLMIVTLQALIMSAISALGLSANLRRILVPSWIKRQRVHQAACDQFLAHGLHHTSGKTGVLIYVSLAEQQAEIIADKAIHAKVAAQTWSHVLGRLVLAAREGNLVAGLVISIEECGTLLGNHFPRSADDKDELPNRIVVI</sequence>
<protein>
    <recommendedName>
        <fullName evidence="4">TPM domain-containing protein</fullName>
    </recommendedName>
</protein>
<evidence type="ECO:0008006" key="4">
    <source>
        <dbReference type="Google" id="ProtNLM"/>
    </source>
</evidence>
<name>A0A2P2EBA8_9PROT</name>
<evidence type="ECO:0000313" key="3">
    <source>
        <dbReference type="Proteomes" id="UP000245086"/>
    </source>
</evidence>
<accession>A0A2P2EBA8</accession>
<dbReference type="AlphaFoldDB" id="A0A2P2EBA8"/>
<comment type="caution">
    <text evidence="2">The sequence shown here is derived from an EMBL/GenBank/DDBJ whole genome shotgun (WGS) entry which is preliminary data.</text>
</comment>
<dbReference type="Gene3D" id="3.10.310.50">
    <property type="match status" value="1"/>
</dbReference>
<evidence type="ECO:0000256" key="1">
    <source>
        <dbReference type="SAM" id="Phobius"/>
    </source>
</evidence>
<keyword evidence="1" id="KW-0472">Membrane</keyword>
<dbReference type="RefSeq" id="WP_108985224.1">
    <property type="nucleotide sequence ID" value="NZ_BFBR01000006.1"/>
</dbReference>
<proteinExistence type="predicted"/>
<keyword evidence="1" id="KW-1133">Transmembrane helix</keyword>
<dbReference type="OrthoDB" id="5825388at2"/>
<dbReference type="Proteomes" id="UP000245086">
    <property type="component" value="Unassembled WGS sequence"/>
</dbReference>
<dbReference type="EMBL" id="BFBR01000006">
    <property type="protein sequence ID" value="GBF58357.1"/>
    <property type="molecule type" value="Genomic_DNA"/>
</dbReference>
<gene>
    <name evidence="2" type="ORF">PbB2_02038</name>
</gene>